<protein>
    <submittedName>
        <fullName evidence="2">Uncharacterized protein</fullName>
    </submittedName>
</protein>
<feature type="region of interest" description="Disordered" evidence="1">
    <location>
        <begin position="1"/>
        <end position="26"/>
    </location>
</feature>
<feature type="region of interest" description="Disordered" evidence="1">
    <location>
        <begin position="231"/>
        <end position="252"/>
    </location>
</feature>
<feature type="compositionally biased region" description="Polar residues" evidence="1">
    <location>
        <begin position="243"/>
        <end position="252"/>
    </location>
</feature>
<gene>
    <name evidence="2" type="ORF">EJ02DRAFT_422411</name>
</gene>
<evidence type="ECO:0000256" key="1">
    <source>
        <dbReference type="SAM" id="MobiDB-lite"/>
    </source>
</evidence>
<sequence length="252" mass="29107">MLWEPAPEAAGAAIERQSRSRSKSQSQLQIVTEITLDRLPKNLCDSYHSDRTDFRLESKTPCPHRNTVIQLRPPIVTSRHFESGSTTKKTLAVRRTPNFDSASTNKVVKHTPQKVSKKMIIPEYFMPHRWTPDHREFLCVLWRHYTRHTANFAENFNAAFCLELSMSKIRDQFEDYIRLHGAKAFPMYHEVFVAVTFEDPHGVYDEMRNMIELTAQDLGIELHRLDGEAMSPSGQAAKAKSMLTRNNYKSAR</sequence>
<accession>A0A6A5SR32</accession>
<organism evidence="2 3">
    <name type="scientific">Clathrospora elynae</name>
    <dbReference type="NCBI Taxonomy" id="706981"/>
    <lineage>
        <taxon>Eukaryota</taxon>
        <taxon>Fungi</taxon>
        <taxon>Dikarya</taxon>
        <taxon>Ascomycota</taxon>
        <taxon>Pezizomycotina</taxon>
        <taxon>Dothideomycetes</taxon>
        <taxon>Pleosporomycetidae</taxon>
        <taxon>Pleosporales</taxon>
        <taxon>Diademaceae</taxon>
        <taxon>Clathrospora</taxon>
    </lineage>
</organism>
<proteinExistence type="predicted"/>
<keyword evidence="3" id="KW-1185">Reference proteome</keyword>
<evidence type="ECO:0000313" key="3">
    <source>
        <dbReference type="Proteomes" id="UP000800038"/>
    </source>
</evidence>
<feature type="compositionally biased region" description="Low complexity" evidence="1">
    <location>
        <begin position="1"/>
        <end position="13"/>
    </location>
</feature>
<reference evidence="2" key="1">
    <citation type="journal article" date="2020" name="Stud. Mycol.">
        <title>101 Dothideomycetes genomes: a test case for predicting lifestyles and emergence of pathogens.</title>
        <authorList>
            <person name="Haridas S."/>
            <person name="Albert R."/>
            <person name="Binder M."/>
            <person name="Bloem J."/>
            <person name="Labutti K."/>
            <person name="Salamov A."/>
            <person name="Andreopoulos B."/>
            <person name="Baker S."/>
            <person name="Barry K."/>
            <person name="Bills G."/>
            <person name="Bluhm B."/>
            <person name="Cannon C."/>
            <person name="Castanera R."/>
            <person name="Culley D."/>
            <person name="Daum C."/>
            <person name="Ezra D."/>
            <person name="Gonzalez J."/>
            <person name="Henrissat B."/>
            <person name="Kuo A."/>
            <person name="Liang C."/>
            <person name="Lipzen A."/>
            <person name="Lutzoni F."/>
            <person name="Magnuson J."/>
            <person name="Mondo S."/>
            <person name="Nolan M."/>
            <person name="Ohm R."/>
            <person name="Pangilinan J."/>
            <person name="Park H.-J."/>
            <person name="Ramirez L."/>
            <person name="Alfaro M."/>
            <person name="Sun H."/>
            <person name="Tritt A."/>
            <person name="Yoshinaga Y."/>
            <person name="Zwiers L.-H."/>
            <person name="Turgeon B."/>
            <person name="Goodwin S."/>
            <person name="Spatafora J."/>
            <person name="Crous P."/>
            <person name="Grigoriev I."/>
        </authorList>
    </citation>
    <scope>NUCLEOTIDE SEQUENCE</scope>
    <source>
        <strain evidence="2">CBS 161.51</strain>
    </source>
</reference>
<dbReference type="EMBL" id="ML976038">
    <property type="protein sequence ID" value="KAF1942174.1"/>
    <property type="molecule type" value="Genomic_DNA"/>
</dbReference>
<dbReference type="Proteomes" id="UP000800038">
    <property type="component" value="Unassembled WGS sequence"/>
</dbReference>
<evidence type="ECO:0000313" key="2">
    <source>
        <dbReference type="EMBL" id="KAF1942174.1"/>
    </source>
</evidence>
<name>A0A6A5SR32_9PLEO</name>
<dbReference type="OrthoDB" id="5397734at2759"/>
<dbReference type="AlphaFoldDB" id="A0A6A5SR32"/>